<dbReference type="Pfam" id="PF12710">
    <property type="entry name" value="HAD"/>
    <property type="match status" value="1"/>
</dbReference>
<feature type="region of interest" description="Disordered" evidence="5">
    <location>
        <begin position="1"/>
        <end position="36"/>
    </location>
</feature>
<gene>
    <name evidence="6" type="ORF">BJ965_001859</name>
</gene>
<dbReference type="NCBIfam" id="TIGR01490">
    <property type="entry name" value="HAD-SF-IB-hyp1"/>
    <property type="match status" value="1"/>
</dbReference>
<dbReference type="PANTHER" id="PTHR43344:SF13">
    <property type="entry name" value="PHOSPHATASE RV3661-RELATED"/>
    <property type="match status" value="1"/>
</dbReference>
<keyword evidence="7" id="KW-1185">Reference proteome</keyword>
<organism evidence="6 7">
    <name type="scientific">Streptomyces luteogriseus</name>
    <dbReference type="NCBI Taxonomy" id="68233"/>
    <lineage>
        <taxon>Bacteria</taxon>
        <taxon>Bacillati</taxon>
        <taxon>Actinomycetota</taxon>
        <taxon>Actinomycetes</taxon>
        <taxon>Kitasatosporales</taxon>
        <taxon>Streptomycetaceae</taxon>
        <taxon>Streptomyces</taxon>
    </lineage>
</organism>
<comment type="similarity">
    <text evidence="1">Belongs to the HAD-like hydrolase superfamily. SerB family.</text>
</comment>
<evidence type="ECO:0000256" key="5">
    <source>
        <dbReference type="SAM" id="MobiDB-lite"/>
    </source>
</evidence>
<dbReference type="PANTHER" id="PTHR43344">
    <property type="entry name" value="PHOSPHOSERINE PHOSPHATASE"/>
    <property type="match status" value="1"/>
</dbReference>
<evidence type="ECO:0000313" key="7">
    <source>
        <dbReference type="Proteomes" id="UP000565089"/>
    </source>
</evidence>
<comment type="caution">
    <text evidence="6">The sequence shown here is derived from an EMBL/GenBank/DDBJ whole genome shotgun (WGS) entry which is preliminary data.</text>
</comment>
<dbReference type="AlphaFoldDB" id="A0A7W7GEA8"/>
<evidence type="ECO:0000256" key="3">
    <source>
        <dbReference type="ARBA" id="ARBA00022801"/>
    </source>
</evidence>
<dbReference type="GeneID" id="95793855"/>
<dbReference type="InterPro" id="IPR050582">
    <property type="entry name" value="HAD-like_SerB"/>
</dbReference>
<keyword evidence="2" id="KW-0479">Metal-binding</keyword>
<dbReference type="EMBL" id="JACHMS010000001">
    <property type="protein sequence ID" value="MBB4711977.1"/>
    <property type="molecule type" value="Genomic_DNA"/>
</dbReference>
<dbReference type="GO" id="GO:0016787">
    <property type="term" value="F:hydrolase activity"/>
    <property type="evidence" value="ECO:0007669"/>
    <property type="project" value="UniProtKB-KW"/>
</dbReference>
<proteinExistence type="inferred from homology"/>
<dbReference type="Gene3D" id="1.20.1440.100">
    <property type="entry name" value="SG protein - dephosphorylation function"/>
    <property type="match status" value="1"/>
</dbReference>
<dbReference type="GO" id="GO:0046872">
    <property type="term" value="F:metal ion binding"/>
    <property type="evidence" value="ECO:0007669"/>
    <property type="project" value="UniProtKB-KW"/>
</dbReference>
<protein>
    <submittedName>
        <fullName evidence="6">HAD superfamily hydrolase (TIGR01490 family)</fullName>
    </submittedName>
</protein>
<dbReference type="InterPro" id="IPR006385">
    <property type="entry name" value="HAD_hydro_SerB1"/>
</dbReference>
<dbReference type="InterPro" id="IPR036412">
    <property type="entry name" value="HAD-like_sf"/>
</dbReference>
<dbReference type="NCBIfam" id="TIGR01488">
    <property type="entry name" value="HAD-SF-IB"/>
    <property type="match status" value="1"/>
</dbReference>
<dbReference type="SUPFAM" id="SSF56784">
    <property type="entry name" value="HAD-like"/>
    <property type="match status" value="1"/>
</dbReference>
<dbReference type="RefSeq" id="WP_313666765.1">
    <property type="nucleotide sequence ID" value="NZ_JACHMS010000001.1"/>
</dbReference>
<reference evidence="6 7" key="1">
    <citation type="submission" date="2020-08" db="EMBL/GenBank/DDBJ databases">
        <title>Sequencing the genomes of 1000 actinobacteria strains.</title>
        <authorList>
            <person name="Klenk H.-P."/>
        </authorList>
    </citation>
    <scope>NUCLEOTIDE SEQUENCE [LARGE SCALE GENOMIC DNA]</scope>
    <source>
        <strain evidence="6 7">DSM 40483</strain>
    </source>
</reference>
<name>A0A7W7GEA8_9ACTN</name>
<evidence type="ECO:0000313" key="6">
    <source>
        <dbReference type="EMBL" id="MBB4711977.1"/>
    </source>
</evidence>
<evidence type="ECO:0000256" key="1">
    <source>
        <dbReference type="ARBA" id="ARBA00009184"/>
    </source>
</evidence>
<evidence type="ECO:0000256" key="2">
    <source>
        <dbReference type="ARBA" id="ARBA00022723"/>
    </source>
</evidence>
<dbReference type="InterPro" id="IPR023214">
    <property type="entry name" value="HAD_sf"/>
</dbReference>
<accession>A0A7W7GEA8</accession>
<sequence length="251" mass="26899">MSTDTRSGRNRAPLPATPPPRPTPSRPAARARPEGPRRLVFFDVDETLIGRKSGPDFLRDHFARMHGADGVRRADELLGALAGLPRAEANRRFHRAFRGCPAAEAEAAARRWYREHSRTDGFYLPTTMAALRRHRAEGASVALVSGTFPPLLAVIAEAVGARFALGARLERCGPLLTGELIGPPAIGEGKRTLVRRLLARHPDIDPADCWAYGDHPSDLPMLHSVGHAVLIAPDGTHTTVPPHAAGTGGGG</sequence>
<evidence type="ECO:0000256" key="4">
    <source>
        <dbReference type="ARBA" id="ARBA00022842"/>
    </source>
</evidence>
<dbReference type="Gene3D" id="3.40.50.1000">
    <property type="entry name" value="HAD superfamily/HAD-like"/>
    <property type="match status" value="1"/>
</dbReference>
<feature type="compositionally biased region" description="Pro residues" evidence="5">
    <location>
        <begin position="15"/>
        <end position="25"/>
    </location>
</feature>
<dbReference type="Proteomes" id="UP000565089">
    <property type="component" value="Unassembled WGS sequence"/>
</dbReference>
<keyword evidence="3 6" id="KW-0378">Hydrolase</keyword>
<keyword evidence="4" id="KW-0460">Magnesium</keyword>